<reference evidence="3 4" key="1">
    <citation type="submission" date="2023-05" db="EMBL/GenBank/DDBJ databases">
        <title>Novel species of genus Flectobacillus isolated from stream in China.</title>
        <authorList>
            <person name="Lu H."/>
        </authorList>
    </citation>
    <scope>NUCLEOTIDE SEQUENCE [LARGE SCALE GENOMIC DNA]</scope>
    <source>
        <strain evidence="3 4">KCTC 42575</strain>
    </source>
</reference>
<keyword evidence="4" id="KW-1185">Reference proteome</keyword>
<dbReference type="InterPro" id="IPR033395">
    <property type="entry name" value="DUF5106"/>
</dbReference>
<organism evidence="3 4">
    <name type="scientific">Flectobacillus roseus</name>
    <dbReference type="NCBI Taxonomy" id="502259"/>
    <lineage>
        <taxon>Bacteria</taxon>
        <taxon>Pseudomonadati</taxon>
        <taxon>Bacteroidota</taxon>
        <taxon>Cytophagia</taxon>
        <taxon>Cytophagales</taxon>
        <taxon>Flectobacillaceae</taxon>
        <taxon>Flectobacillus</taxon>
    </lineage>
</organism>
<evidence type="ECO:0000313" key="4">
    <source>
        <dbReference type="Proteomes" id="UP001236507"/>
    </source>
</evidence>
<dbReference type="InterPro" id="IPR013766">
    <property type="entry name" value="Thioredoxin_domain"/>
</dbReference>
<keyword evidence="1" id="KW-0732">Signal</keyword>
<sequence length="455" mass="52506">MKRWMICLLFLGMMTAKLNAQHRIEIQVKGLSDSTFYLVNGFEKSYLALDTAKADGDGKILFQGKKDLPLGFYVLVQGNQRIFDLLITTQTFSVKTDKADLYGKMEIIGSEEARQFAEFLRTVNEKGAKIQNAPANERPKLIADIDAYKKTFVQKYGKESLAANIVRINTEIPAPPYPAKPTTEDTIKHNEYVLKHYFDNVALEDERMMRTPFLGPVLENYLKTVEGPYSPDTLIQISDRLLDRTPPKSDQRKYVFSKIAQKFLSTDYLGKEVVYTHVAEKYMIKNMALWDSATVVRNFEYVYRMKKVLIGNTLKDLPMSDTLGKPVSLYQTKSKYILVMIYDPNCHHCQETTKKLVEDYPKLQAKGVKVFMACGVRGQEKDKKDWKKFIKDFKAQKFIHGYDNASSIDFTNDYNTQTYPNVFLLDANYKILANKKLDTEQYLNLINAEEKKRKK</sequence>
<gene>
    <name evidence="3" type="ORF">QM524_08250</name>
</gene>
<protein>
    <submittedName>
        <fullName evidence="3">Thioredoxin-like domain-containing protein</fullName>
    </submittedName>
</protein>
<comment type="caution">
    <text evidence="3">The sequence shown here is derived from an EMBL/GenBank/DDBJ whole genome shotgun (WGS) entry which is preliminary data.</text>
</comment>
<feature type="signal peptide" evidence="1">
    <location>
        <begin position="1"/>
        <end position="20"/>
    </location>
</feature>
<dbReference type="SUPFAM" id="SSF52833">
    <property type="entry name" value="Thioredoxin-like"/>
    <property type="match status" value="1"/>
</dbReference>
<feature type="domain" description="Thioredoxin" evidence="2">
    <location>
        <begin position="308"/>
        <end position="451"/>
    </location>
</feature>
<proteinExistence type="predicted"/>
<dbReference type="Pfam" id="PF14289">
    <property type="entry name" value="DUF4369"/>
    <property type="match status" value="1"/>
</dbReference>
<dbReference type="InterPro" id="IPR012336">
    <property type="entry name" value="Thioredoxin-like_fold"/>
</dbReference>
<dbReference type="Pfam" id="PF17127">
    <property type="entry name" value="DUF5106"/>
    <property type="match status" value="1"/>
</dbReference>
<dbReference type="PROSITE" id="PS51352">
    <property type="entry name" value="THIOREDOXIN_2"/>
    <property type="match status" value="1"/>
</dbReference>
<dbReference type="Pfam" id="PF13905">
    <property type="entry name" value="Thioredoxin_8"/>
    <property type="match status" value="1"/>
</dbReference>
<evidence type="ECO:0000313" key="3">
    <source>
        <dbReference type="EMBL" id="MDI9859195.1"/>
    </source>
</evidence>
<feature type="chain" id="PRO_5045448260" evidence="1">
    <location>
        <begin position="21"/>
        <end position="455"/>
    </location>
</feature>
<accession>A0ABT6Y6K7</accession>
<dbReference type="InterPro" id="IPR036249">
    <property type="entry name" value="Thioredoxin-like_sf"/>
</dbReference>
<dbReference type="InterPro" id="IPR025380">
    <property type="entry name" value="DUF4369"/>
</dbReference>
<name>A0ABT6Y6K7_9BACT</name>
<evidence type="ECO:0000259" key="2">
    <source>
        <dbReference type="PROSITE" id="PS51352"/>
    </source>
</evidence>
<evidence type="ECO:0000256" key="1">
    <source>
        <dbReference type="SAM" id="SignalP"/>
    </source>
</evidence>
<dbReference type="EMBL" id="JASHIF010000007">
    <property type="protein sequence ID" value="MDI9859195.1"/>
    <property type="molecule type" value="Genomic_DNA"/>
</dbReference>
<dbReference type="Proteomes" id="UP001236507">
    <property type="component" value="Unassembled WGS sequence"/>
</dbReference>
<dbReference type="RefSeq" id="WP_283344191.1">
    <property type="nucleotide sequence ID" value="NZ_JASHIF010000007.1"/>
</dbReference>
<dbReference type="Gene3D" id="3.40.30.10">
    <property type="entry name" value="Glutaredoxin"/>
    <property type="match status" value="1"/>
</dbReference>